<dbReference type="EMBL" id="JAGMVJ010000005">
    <property type="protein sequence ID" value="KAH7090483.1"/>
    <property type="molecule type" value="Genomic_DNA"/>
</dbReference>
<reference evidence="1" key="1">
    <citation type="journal article" date="2021" name="Nat. Commun.">
        <title>Genetic determinants of endophytism in the Arabidopsis root mycobiome.</title>
        <authorList>
            <person name="Mesny F."/>
            <person name="Miyauchi S."/>
            <person name="Thiergart T."/>
            <person name="Pickel B."/>
            <person name="Atanasova L."/>
            <person name="Karlsson M."/>
            <person name="Huettel B."/>
            <person name="Barry K.W."/>
            <person name="Haridas S."/>
            <person name="Chen C."/>
            <person name="Bauer D."/>
            <person name="Andreopoulos W."/>
            <person name="Pangilinan J."/>
            <person name="LaButti K."/>
            <person name="Riley R."/>
            <person name="Lipzen A."/>
            <person name="Clum A."/>
            <person name="Drula E."/>
            <person name="Henrissat B."/>
            <person name="Kohler A."/>
            <person name="Grigoriev I.V."/>
            <person name="Martin F.M."/>
            <person name="Hacquard S."/>
        </authorList>
    </citation>
    <scope>NUCLEOTIDE SEQUENCE</scope>
    <source>
        <strain evidence="1">MPI-SDFR-AT-0120</strain>
    </source>
</reference>
<dbReference type="OrthoDB" id="3798941at2759"/>
<evidence type="ECO:0008006" key="3">
    <source>
        <dbReference type="Google" id="ProtNLM"/>
    </source>
</evidence>
<accession>A0A8K0RA65</accession>
<keyword evidence="2" id="KW-1185">Reference proteome</keyword>
<dbReference type="Proteomes" id="UP000813461">
    <property type="component" value="Unassembled WGS sequence"/>
</dbReference>
<evidence type="ECO:0000313" key="2">
    <source>
        <dbReference type="Proteomes" id="UP000813461"/>
    </source>
</evidence>
<organism evidence="1 2">
    <name type="scientific">Paraphoma chrysanthemicola</name>
    <dbReference type="NCBI Taxonomy" id="798071"/>
    <lineage>
        <taxon>Eukaryota</taxon>
        <taxon>Fungi</taxon>
        <taxon>Dikarya</taxon>
        <taxon>Ascomycota</taxon>
        <taxon>Pezizomycotina</taxon>
        <taxon>Dothideomycetes</taxon>
        <taxon>Pleosporomycetidae</taxon>
        <taxon>Pleosporales</taxon>
        <taxon>Pleosporineae</taxon>
        <taxon>Phaeosphaeriaceae</taxon>
        <taxon>Paraphoma</taxon>
    </lineage>
</organism>
<evidence type="ECO:0000313" key="1">
    <source>
        <dbReference type="EMBL" id="KAH7090483.1"/>
    </source>
</evidence>
<dbReference type="AlphaFoldDB" id="A0A8K0RA65"/>
<sequence>MNKIPPEILAHVLEQIPKELNEGSSWRINSYHAKLACYATVSRSWRACIERVVFKELTVTTEELSIFIALFRGKNIARRAYLSTLYIVFLLPPTLNPLGCCPVTRVPNRLADSQVFSASVAEVFAILADLEARAIVRSTITLYFFRTFRKPEPGMIGREYNACSALKFGASHYSRDIREAQAVSGQYELVHEEFLPMLYGIEAFKLSEFDELRYLKHSCISKIVGRLPNVERLSLATEDSYERGRNHRLRRRESFAKSICSLMGDQIRQIRIISYHHNMGNESSPVHRLVDHNTWDQDSWFRIFNHFATFPNLAILEMTGGLVVCLEFFRGIVLQADAPFPALVQLQLEFAPETADGRWFHVLDEDTIQQSRNDPKWESWWEEEDEEYDESDDGRSLSSQQHAQVYEDGPFRTEVVRWNQFRSLPDSSTMLPFLLDASKAISRITTLRKFILKIDDHFEESQRLHHYPIVRRVFELWYVKAGTPRSPKDAPRGDYPKIIGDAAYLHRNRLYWRVNGWKPWDELQASWQSTVGEDAKIVFLEEDNWVTQGNNSMLLRYEGIF</sequence>
<proteinExistence type="predicted"/>
<name>A0A8K0RA65_9PLEO</name>
<protein>
    <recommendedName>
        <fullName evidence="3">F-box domain-containing protein</fullName>
    </recommendedName>
</protein>
<comment type="caution">
    <text evidence="1">The sequence shown here is derived from an EMBL/GenBank/DDBJ whole genome shotgun (WGS) entry which is preliminary data.</text>
</comment>
<gene>
    <name evidence="1" type="ORF">FB567DRAFT_292813</name>
</gene>